<dbReference type="Proteomes" id="UP001158730">
    <property type="component" value="Unassembled WGS sequence"/>
</dbReference>
<feature type="signal peptide" evidence="1">
    <location>
        <begin position="1"/>
        <end position="21"/>
    </location>
</feature>
<protein>
    <submittedName>
        <fullName evidence="3">Uncharacterized protein</fullName>
    </submittedName>
</protein>
<comment type="caution">
    <text evidence="3">The sequence shown here is derived from an EMBL/GenBank/DDBJ whole genome shotgun (WGS) entry which is preliminary data.</text>
</comment>
<organism evidence="3 4">
    <name type="scientific">Aquipseudomonas alcaligenes</name>
    <name type="common">Pseudomonas alcaligenes</name>
    <dbReference type="NCBI Taxonomy" id="43263"/>
    <lineage>
        <taxon>Bacteria</taxon>
        <taxon>Pseudomonadati</taxon>
        <taxon>Pseudomonadota</taxon>
        <taxon>Gammaproteobacteria</taxon>
        <taxon>Pseudomonadales</taxon>
        <taxon>Pseudomonadaceae</taxon>
        <taxon>Aquipseudomonas</taxon>
    </lineage>
</organism>
<evidence type="ECO:0000256" key="1">
    <source>
        <dbReference type="SAM" id="SignalP"/>
    </source>
</evidence>
<evidence type="ECO:0000313" key="2">
    <source>
        <dbReference type="EMBL" id="MDH1054176.1"/>
    </source>
</evidence>
<reference evidence="3 4" key="1">
    <citation type="submission" date="2018-09" db="EMBL/GenBank/DDBJ databases">
        <title>Metagenome Assembled Genomes from an Advanced Water Purification Facility.</title>
        <authorList>
            <person name="Stamps B.W."/>
            <person name="Spear J.R."/>
        </authorList>
    </citation>
    <scope>NUCLEOTIDE SEQUENCE [LARGE SCALE GENOMIC DNA]</scope>
    <source>
        <strain evidence="3">Bin_52_1</strain>
    </source>
</reference>
<feature type="chain" id="PRO_5043206517" evidence="1">
    <location>
        <begin position="22"/>
        <end position="331"/>
    </location>
</feature>
<dbReference type="Proteomes" id="UP000321110">
    <property type="component" value="Unassembled WGS sequence"/>
</dbReference>
<name>A0A5C7W4D1_AQUAC</name>
<accession>A0A5C7W4D1</accession>
<keyword evidence="1" id="KW-0732">Signal</keyword>
<reference evidence="2" key="2">
    <citation type="submission" date="2022-09" db="EMBL/GenBank/DDBJ databases">
        <title>Intensive care unit water sources are persistently colonized with multi-drug resistant bacteria and are the site of extensive horizontal gene transfer of antibiotic resistance genes.</title>
        <authorList>
            <person name="Diorio-Toth L."/>
        </authorList>
    </citation>
    <scope>NUCLEOTIDE SEQUENCE</scope>
    <source>
        <strain evidence="2">GD03990</strain>
    </source>
</reference>
<dbReference type="AlphaFoldDB" id="A0A5C7W4D1"/>
<dbReference type="RefSeq" id="WP_280053191.1">
    <property type="nucleotide sequence ID" value="NZ_JAOBYN010000003.1"/>
</dbReference>
<evidence type="ECO:0000313" key="3">
    <source>
        <dbReference type="EMBL" id="TXI31645.1"/>
    </source>
</evidence>
<dbReference type="EMBL" id="JAOBYN010000003">
    <property type="protein sequence ID" value="MDH1054176.1"/>
    <property type="molecule type" value="Genomic_DNA"/>
</dbReference>
<evidence type="ECO:0000313" key="4">
    <source>
        <dbReference type="Proteomes" id="UP000321110"/>
    </source>
</evidence>
<sequence length="331" mass="35544">MGGYGWSGLLLGLLFDSQALAASGLHDARGTVAPLGFDIQGNPLPSAQVPQLRGRLEQLLEQVRGTAALAPLRGFAINQSVRLFEQPAALHGAPAGGRAHLLVRRVDPVRSERDPSGGLRGIGEGPAIELRVNDQAALFGDAVGKDADGDYFQLAVKPRRLQGMPVLQVGSKDLVVVHKPGRKPFAHITRQRYLEGLIAGEHEHISLLQHQLAQATDADSRQQLQPFIRQWQASAAQKRAQLAGMSEAERRSPTCQSSATPGLFAACDEAGAVYYVTFAPGYFQPGLPPSSVQLLTISVVNKGFLNDRELGLKLRQAVAQLDLPALQRSLD</sequence>
<proteinExistence type="predicted"/>
<dbReference type="EMBL" id="SSFO01000179">
    <property type="protein sequence ID" value="TXI31645.1"/>
    <property type="molecule type" value="Genomic_DNA"/>
</dbReference>
<gene>
    <name evidence="3" type="ORF">E6Q69_10900</name>
    <name evidence="2" type="ORF">N5C05_05315</name>
</gene>